<evidence type="ECO:0000256" key="2">
    <source>
        <dbReference type="ARBA" id="ARBA00022741"/>
    </source>
</evidence>
<dbReference type="PANTHER" id="PTHR43585">
    <property type="entry name" value="FUMIPYRROLE BIOSYNTHESIS PROTEIN C"/>
    <property type="match status" value="1"/>
</dbReference>
<evidence type="ECO:0000313" key="7">
    <source>
        <dbReference type="EMBL" id="SEA45447.1"/>
    </source>
</evidence>
<dbReference type="Gene3D" id="3.30.1490.20">
    <property type="entry name" value="ATP-grasp fold, A domain"/>
    <property type="match status" value="1"/>
</dbReference>
<evidence type="ECO:0000256" key="1">
    <source>
        <dbReference type="ARBA" id="ARBA00022598"/>
    </source>
</evidence>
<accession>A0A174LWG9</accession>
<reference evidence="6 11" key="2">
    <citation type="journal article" date="2019" name="Nat. Med.">
        <title>A library of human gut bacterial isolates paired with longitudinal multiomics data enables mechanistic microbiome research.</title>
        <authorList>
            <person name="Poyet M."/>
            <person name="Groussin M."/>
            <person name="Gibbons S.M."/>
            <person name="Avila-Pacheco J."/>
            <person name="Jiang X."/>
            <person name="Kearney S.M."/>
            <person name="Perrotta A.R."/>
            <person name="Berdy B."/>
            <person name="Zhao S."/>
            <person name="Lieberman T.D."/>
            <person name="Swanson P.K."/>
            <person name="Smith M."/>
            <person name="Roesemann S."/>
            <person name="Alexander J.E."/>
            <person name="Rich S.A."/>
            <person name="Livny J."/>
            <person name="Vlamakis H."/>
            <person name="Clish C."/>
            <person name="Bullock K."/>
            <person name="Deik A."/>
            <person name="Scott J."/>
            <person name="Pierce K.A."/>
            <person name="Xavier R.J."/>
            <person name="Alm E.J."/>
        </authorList>
    </citation>
    <scope>NUCLEOTIDE SEQUENCE [LARGE SCALE GENOMIC DNA]</scope>
    <source>
        <strain evidence="6 11">BIOML-A62</strain>
    </source>
</reference>
<evidence type="ECO:0000313" key="10">
    <source>
        <dbReference type="Proteomes" id="UP000183766"/>
    </source>
</evidence>
<dbReference type="AlphaFoldDB" id="A0A174LWG9"/>
<dbReference type="Proteomes" id="UP000183766">
    <property type="component" value="Unassembled WGS sequence"/>
</dbReference>
<dbReference type="RefSeq" id="WP_009039135.1">
    <property type="nucleotide sequence ID" value="NZ_FNRP01000006.1"/>
</dbReference>
<evidence type="ECO:0000313" key="8">
    <source>
        <dbReference type="EMBL" id="SFM61360.1"/>
    </source>
</evidence>
<dbReference type="Pfam" id="PF18130">
    <property type="entry name" value="ATPgrasp_N"/>
    <property type="match status" value="1"/>
</dbReference>
<dbReference type="EMBL" id="FOUM01000007">
    <property type="protein sequence ID" value="SFM61360.1"/>
    <property type="molecule type" value="Genomic_DNA"/>
</dbReference>
<dbReference type="PANTHER" id="PTHR43585:SF2">
    <property type="entry name" value="ATP-GRASP ENZYME FSQD"/>
    <property type="match status" value="1"/>
</dbReference>
<dbReference type="Gene3D" id="3.40.50.20">
    <property type="match status" value="1"/>
</dbReference>
<dbReference type="EMBL" id="WDEH01000030">
    <property type="protein sequence ID" value="KAB6135391.1"/>
    <property type="molecule type" value="Genomic_DNA"/>
</dbReference>
<organism evidence="8 10">
    <name type="scientific">Bacteroides xylanisolvens</name>
    <dbReference type="NCBI Taxonomy" id="371601"/>
    <lineage>
        <taxon>Bacteria</taxon>
        <taxon>Pseudomonadati</taxon>
        <taxon>Bacteroidota</taxon>
        <taxon>Bacteroidia</taxon>
        <taxon>Bacteroidales</taxon>
        <taxon>Bacteroidaceae</taxon>
        <taxon>Bacteroides</taxon>
    </lineage>
</organism>
<dbReference type="Gene3D" id="3.30.470.20">
    <property type="entry name" value="ATP-grasp fold, B domain"/>
    <property type="match status" value="1"/>
</dbReference>
<dbReference type="InterPro" id="IPR016185">
    <property type="entry name" value="PreATP-grasp_dom_sf"/>
</dbReference>
<dbReference type="Pfam" id="PF13535">
    <property type="entry name" value="ATP-grasp_4"/>
    <property type="match status" value="1"/>
</dbReference>
<keyword evidence="3 4" id="KW-0067">ATP-binding</keyword>
<feature type="domain" description="ATP-grasp" evidence="5">
    <location>
        <begin position="111"/>
        <end position="308"/>
    </location>
</feature>
<dbReference type="InterPro" id="IPR052032">
    <property type="entry name" value="ATP-dep_AA_Ligase"/>
</dbReference>
<evidence type="ECO:0000256" key="3">
    <source>
        <dbReference type="ARBA" id="ARBA00022840"/>
    </source>
</evidence>
<dbReference type="SUPFAM" id="SSF52440">
    <property type="entry name" value="PreATP-grasp domain"/>
    <property type="match status" value="1"/>
</dbReference>
<dbReference type="GO" id="GO:0046872">
    <property type="term" value="F:metal ion binding"/>
    <property type="evidence" value="ECO:0007669"/>
    <property type="project" value="InterPro"/>
</dbReference>
<evidence type="ECO:0000259" key="5">
    <source>
        <dbReference type="PROSITE" id="PS50975"/>
    </source>
</evidence>
<dbReference type="GO" id="GO:0016874">
    <property type="term" value="F:ligase activity"/>
    <property type="evidence" value="ECO:0007669"/>
    <property type="project" value="UniProtKB-KW"/>
</dbReference>
<keyword evidence="1" id="KW-0436">Ligase</keyword>
<dbReference type="GO" id="GO:0005524">
    <property type="term" value="F:ATP binding"/>
    <property type="evidence" value="ECO:0007669"/>
    <property type="project" value="UniProtKB-UniRule"/>
</dbReference>
<sequence length="403" mass="45226">MANKQKKVLMLGGLRYLIPVIQAAHELGYYVITCDYLPHNIAHKYADEYHNISITDKNAVLKLARELKVDGVMSFAVDPGVLTAAYVCEELGLPGSPHASIQILQNKDLFRSFLEKNGFNTPKSHGYHCLNEALSDIKSFQWPVIVKPVDSAGSKGVTRVDKIINLEEAITCALKNSLSHRFIIEEFIEQQGCSSDSDAFSINGELKFISFSDQHFDNKAANPYTPSAYSWPSSMPCNKQEELASEIQRLLQLLHMNTSIYNIETRIGTDNKAYIMEVSPRGGGNRLSEMLRYATNTDLIKNAVRAAVGETISKIEPCIYNGYWSEVILHADQTGIFKEISIKQNIKENHIIEIDLWVQPGDLIHSFNGANDAIGTLVVKFNNEQQQYDMMSCINSWVKIITE</sequence>
<protein>
    <submittedName>
        <fullName evidence="6">ATP-grasp domain-containing protein</fullName>
    </submittedName>
    <submittedName>
        <fullName evidence="8">Biotin carboxylase</fullName>
    </submittedName>
</protein>
<keyword evidence="2 4" id="KW-0547">Nucleotide-binding</keyword>
<dbReference type="PROSITE" id="PS50975">
    <property type="entry name" value="ATP_GRASP"/>
    <property type="match status" value="1"/>
</dbReference>
<dbReference type="Proteomes" id="UP000487596">
    <property type="component" value="Unassembled WGS sequence"/>
</dbReference>
<dbReference type="EMBL" id="FNRP01000006">
    <property type="protein sequence ID" value="SEA45447.1"/>
    <property type="molecule type" value="Genomic_DNA"/>
</dbReference>
<proteinExistence type="predicted"/>
<dbReference type="Proteomes" id="UP000183040">
    <property type="component" value="Unassembled WGS sequence"/>
</dbReference>
<gene>
    <name evidence="6" type="ORF">GA424_16665</name>
    <name evidence="7" type="ORF">SAMN04487924_106156</name>
    <name evidence="8" type="ORF">SAMN05216250_107134</name>
</gene>
<dbReference type="SUPFAM" id="SSF56059">
    <property type="entry name" value="Glutathione synthetase ATP-binding domain-like"/>
    <property type="match status" value="1"/>
</dbReference>
<evidence type="ECO:0000313" key="6">
    <source>
        <dbReference type="EMBL" id="KAB6135391.1"/>
    </source>
</evidence>
<dbReference type="InterPro" id="IPR041472">
    <property type="entry name" value="BL00235/CARNS1_N"/>
</dbReference>
<dbReference type="InterPro" id="IPR013815">
    <property type="entry name" value="ATP_grasp_subdomain_1"/>
</dbReference>
<dbReference type="InterPro" id="IPR011761">
    <property type="entry name" value="ATP-grasp"/>
</dbReference>
<evidence type="ECO:0000256" key="4">
    <source>
        <dbReference type="PROSITE-ProRule" id="PRU00409"/>
    </source>
</evidence>
<name>A0A174LWG9_9BACE</name>
<evidence type="ECO:0000313" key="9">
    <source>
        <dbReference type="Proteomes" id="UP000183040"/>
    </source>
</evidence>
<reference evidence="9 10" key="1">
    <citation type="submission" date="2016-10" db="EMBL/GenBank/DDBJ databases">
        <authorList>
            <person name="de Groot N.N."/>
        </authorList>
    </citation>
    <scope>NUCLEOTIDE SEQUENCE [LARGE SCALE GENOMIC DNA]</scope>
    <source>
        <strain evidence="8 10">NLAE-zl-C202</strain>
        <strain evidence="7 9">NLAE-zl-G339</strain>
    </source>
</reference>
<evidence type="ECO:0000313" key="11">
    <source>
        <dbReference type="Proteomes" id="UP000487596"/>
    </source>
</evidence>